<organism evidence="14 15">
    <name type="scientific">Rhodotorula toruloides</name>
    <name type="common">Yeast</name>
    <name type="synonym">Rhodosporidium toruloides</name>
    <dbReference type="NCBI Taxonomy" id="5286"/>
    <lineage>
        <taxon>Eukaryota</taxon>
        <taxon>Fungi</taxon>
        <taxon>Dikarya</taxon>
        <taxon>Basidiomycota</taxon>
        <taxon>Pucciniomycotina</taxon>
        <taxon>Microbotryomycetes</taxon>
        <taxon>Sporidiobolales</taxon>
        <taxon>Sporidiobolaceae</taxon>
        <taxon>Rhodotorula</taxon>
    </lineage>
</organism>
<comment type="caution">
    <text evidence="14">The sequence shown here is derived from an EMBL/GenBank/DDBJ whole genome shotgun (WGS) entry which is preliminary data.</text>
</comment>
<evidence type="ECO:0000256" key="7">
    <source>
        <dbReference type="ARBA" id="ARBA00023128"/>
    </source>
</evidence>
<comment type="subunit">
    <text evidence="11">Component of the mitochondrial contact site and cristae organizing system (MICOS) complex.</text>
</comment>
<comment type="function">
    <text evidence="1 11">Component of the MICOS complex, a large protein complex of the mitochondrial inner membrane that plays crucial roles in the maintenance of crista junctions, inner membrane architecture, and formation of contact sites to the outer membrane.</text>
</comment>
<evidence type="ECO:0000256" key="9">
    <source>
        <dbReference type="ARBA" id="ARBA00032159"/>
    </source>
</evidence>
<protein>
    <recommendedName>
        <fullName evidence="4 11">MICOS complex subunit MIC12</fullName>
    </recommendedName>
    <alternativeName>
        <fullName evidence="10 11">Altered inheritance of mitochondria protein 5, mitochondrial</fullName>
    </alternativeName>
    <alternativeName>
        <fullName evidence="9 11">Found in mitochondrial proteome protein 51</fullName>
    </alternativeName>
</protein>
<dbReference type="GO" id="GO:0044284">
    <property type="term" value="C:mitochondrial crista junction"/>
    <property type="evidence" value="ECO:0007669"/>
    <property type="project" value="InterPro"/>
</dbReference>
<dbReference type="OrthoDB" id="2527787at2759"/>
<evidence type="ECO:0000256" key="6">
    <source>
        <dbReference type="ARBA" id="ARBA00022989"/>
    </source>
</evidence>
<keyword evidence="13" id="KW-0732">Signal</keyword>
<reference evidence="14 15" key="1">
    <citation type="submission" date="2019-07" db="EMBL/GenBank/DDBJ databases">
        <title>Rhodotorula toruloides NBRC10032 genome sequencing.</title>
        <authorList>
            <person name="Shida Y."/>
            <person name="Takaku H."/>
            <person name="Ogasawara W."/>
            <person name="Mori K."/>
        </authorList>
    </citation>
    <scope>NUCLEOTIDE SEQUENCE [LARGE SCALE GENOMIC DNA]</scope>
    <source>
        <strain evidence="14 15">NBRC10032</strain>
    </source>
</reference>
<evidence type="ECO:0000256" key="5">
    <source>
        <dbReference type="ARBA" id="ARBA00022692"/>
    </source>
</evidence>
<evidence type="ECO:0000256" key="12">
    <source>
        <dbReference type="SAM" id="MobiDB-lite"/>
    </source>
</evidence>
<evidence type="ECO:0000256" key="2">
    <source>
        <dbReference type="ARBA" id="ARBA00004370"/>
    </source>
</evidence>
<evidence type="ECO:0000313" key="14">
    <source>
        <dbReference type="EMBL" id="GEM09527.1"/>
    </source>
</evidence>
<dbReference type="AlphaFoldDB" id="A0A511KGM7"/>
<comment type="subcellular location">
    <subcellularLocation>
        <location evidence="2">Membrane</location>
    </subcellularLocation>
    <subcellularLocation>
        <location evidence="11">Mitochondrion inner membrane</location>
        <topology evidence="11">Single-pass membrane protein</topology>
    </subcellularLocation>
</comment>
<keyword evidence="11" id="KW-0999">Mitochondrion inner membrane</keyword>
<evidence type="ECO:0000256" key="4">
    <source>
        <dbReference type="ARBA" id="ARBA00018170"/>
    </source>
</evidence>
<keyword evidence="8" id="KW-0472">Membrane</keyword>
<evidence type="ECO:0000256" key="3">
    <source>
        <dbReference type="ARBA" id="ARBA00009188"/>
    </source>
</evidence>
<keyword evidence="6" id="KW-1133">Transmembrane helix</keyword>
<dbReference type="InterPro" id="IPR031463">
    <property type="entry name" value="Mic12"/>
</dbReference>
<name>A0A511KGM7_RHOTO</name>
<dbReference type="EMBL" id="BJWK01000008">
    <property type="protein sequence ID" value="GEM09527.1"/>
    <property type="molecule type" value="Genomic_DNA"/>
</dbReference>
<gene>
    <name evidence="14" type="ORF">Rt10032_c08g3544</name>
</gene>
<evidence type="ECO:0000256" key="1">
    <source>
        <dbReference type="ARBA" id="ARBA00002689"/>
    </source>
</evidence>
<evidence type="ECO:0000256" key="10">
    <source>
        <dbReference type="ARBA" id="ARBA00032985"/>
    </source>
</evidence>
<keyword evidence="5" id="KW-0812">Transmembrane</keyword>
<comment type="similarity">
    <text evidence="3 11">Belongs to the MICOS complex subunit Mic12 family.</text>
</comment>
<keyword evidence="7 11" id="KW-0496">Mitochondrion</keyword>
<dbReference type="GO" id="GO:0042407">
    <property type="term" value="P:cristae formation"/>
    <property type="evidence" value="ECO:0007669"/>
    <property type="project" value="InterPro"/>
</dbReference>
<dbReference type="Proteomes" id="UP000321518">
    <property type="component" value="Unassembled WGS sequence"/>
</dbReference>
<feature type="region of interest" description="Disordered" evidence="12">
    <location>
        <begin position="137"/>
        <end position="158"/>
    </location>
</feature>
<evidence type="ECO:0000256" key="8">
    <source>
        <dbReference type="ARBA" id="ARBA00023136"/>
    </source>
</evidence>
<evidence type="ECO:0000256" key="13">
    <source>
        <dbReference type="SAM" id="SignalP"/>
    </source>
</evidence>
<evidence type="ECO:0000313" key="15">
    <source>
        <dbReference type="Proteomes" id="UP000321518"/>
    </source>
</evidence>
<dbReference type="Pfam" id="PF17050">
    <property type="entry name" value="AIM5"/>
    <property type="match status" value="1"/>
</dbReference>
<feature type="signal peptide" evidence="13">
    <location>
        <begin position="1"/>
        <end position="19"/>
    </location>
</feature>
<proteinExistence type="inferred from homology"/>
<sequence>MSFFVKFLIGGALGGGLTAYYQDDIRRTTRSLSTDLHRLSDELVRSAPNPAAQTTSPAQGLVIPQRLPFTEELKARWNEQLGTAFHAAQNADWSSLASRTLTQLQSSLSSLSTPASQPAAGVSEPAVPIDFTPVGAVPGVGAAEPRPASVVKADKRLV</sequence>
<feature type="chain" id="PRO_5022062816" description="MICOS complex subunit MIC12" evidence="13">
    <location>
        <begin position="20"/>
        <end position="158"/>
    </location>
</feature>
<accession>A0A511KGM7</accession>
<dbReference type="GO" id="GO:0061617">
    <property type="term" value="C:MICOS complex"/>
    <property type="evidence" value="ECO:0007669"/>
    <property type="project" value="UniProtKB-UniRule"/>
</dbReference>
<evidence type="ECO:0000256" key="11">
    <source>
        <dbReference type="RuleBase" id="RU363010"/>
    </source>
</evidence>